<dbReference type="eggNOG" id="ENOG502ZB3C">
    <property type="taxonomic scope" value="Bacteria"/>
</dbReference>
<keyword evidence="2" id="KW-1185">Reference proteome</keyword>
<comment type="caution">
    <text evidence="1">The sequence shown here is derived from an EMBL/GenBank/DDBJ whole genome shotgun (WGS) entry which is preliminary data.</text>
</comment>
<dbReference type="SUPFAM" id="SSF53187">
    <property type="entry name" value="Zn-dependent exopeptidases"/>
    <property type="match status" value="1"/>
</dbReference>
<protein>
    <recommendedName>
        <fullName evidence="3">PA domain-containing protein</fullName>
    </recommendedName>
</protein>
<dbReference type="STRING" id="1292034.OR37_03200"/>
<dbReference type="Gene3D" id="3.40.630.10">
    <property type="entry name" value="Zn peptidases"/>
    <property type="match status" value="1"/>
</dbReference>
<dbReference type="Gene3D" id="3.50.30.30">
    <property type="match status" value="1"/>
</dbReference>
<gene>
    <name evidence="1" type="ORF">OR37_03200</name>
</gene>
<dbReference type="OrthoDB" id="975226at2"/>
<sequence length="436" mass="44941" precursor="true">MAQTRRSLLAAPVAGALTGGLAGGRAAGADAAGPTEPPSAGALLERYVALGGKASGGPGDLACGEWMAQWLTARGFSVERQAFDAPFFEATETSFQIGEARAPVIPQAIVRPTGPDGIEGPVLVRDPEDAASPATDAIVVIRLPYGRWSTAAAPAVFGPVEAALKAGARAVVLITSGPSGEALALNADGRAPMFAAPVAVLAPKDAPALIKAARSGARGVLRITGQAGRRETFNLIGRKDGGRGRWLVVSTPRSGWFGCAGERGPGVAAWMMLADWASRANLPVDLAFVCNSGHEYENLGAEHLLDKAAPPPDQTRFWLHLGANLAARDWHELGGRLAPLPSADPQRFLLASPDLIAPCRAAFKGLAGLEAPYPLGAGAAGELTHIAAAGYTRVAGVFGAHRFHHAAGDDARCVDASLVDAAFQAARRLLSDPRIL</sequence>
<dbReference type="RefSeq" id="WP_004622020.1">
    <property type="nucleotide sequence ID" value="NZ_APMP01000024.1"/>
</dbReference>
<proteinExistence type="predicted"/>
<evidence type="ECO:0000313" key="2">
    <source>
        <dbReference type="Proteomes" id="UP000013063"/>
    </source>
</evidence>
<organism evidence="1 2">
    <name type="scientific">Caulobacter vibrioides OR37</name>
    <dbReference type="NCBI Taxonomy" id="1292034"/>
    <lineage>
        <taxon>Bacteria</taxon>
        <taxon>Pseudomonadati</taxon>
        <taxon>Pseudomonadota</taxon>
        <taxon>Alphaproteobacteria</taxon>
        <taxon>Caulobacterales</taxon>
        <taxon>Caulobacteraceae</taxon>
        <taxon>Caulobacter</taxon>
    </lineage>
</organism>
<dbReference type="Proteomes" id="UP000013063">
    <property type="component" value="Unassembled WGS sequence"/>
</dbReference>
<dbReference type="AlphaFoldDB" id="R0CX66"/>
<dbReference type="InterPro" id="IPR006311">
    <property type="entry name" value="TAT_signal"/>
</dbReference>
<dbReference type="PROSITE" id="PS51318">
    <property type="entry name" value="TAT"/>
    <property type="match status" value="1"/>
</dbReference>
<dbReference type="EMBL" id="APMP01000024">
    <property type="protein sequence ID" value="ENZ80925.1"/>
    <property type="molecule type" value="Genomic_DNA"/>
</dbReference>
<dbReference type="PATRIC" id="fig|1292034.3.peg.3175"/>
<accession>R0CX66</accession>
<evidence type="ECO:0008006" key="3">
    <source>
        <dbReference type="Google" id="ProtNLM"/>
    </source>
</evidence>
<evidence type="ECO:0000313" key="1">
    <source>
        <dbReference type="EMBL" id="ENZ80925.1"/>
    </source>
</evidence>
<name>R0CX66_CAUVI</name>
<reference evidence="1 2" key="1">
    <citation type="journal article" date="2013" name="Genome Announc.">
        <title>Draft Genome Sequence for Caulobacter sp. Strain OR37, a Bacterium Tolerant to Heavy Metals.</title>
        <authorList>
            <person name="Utturkar S.M."/>
            <person name="Bollmann A."/>
            <person name="Brzoska R.M."/>
            <person name="Klingeman D.M."/>
            <person name="Epstein S.E."/>
            <person name="Palumbo A.V."/>
            <person name="Brown S.D."/>
        </authorList>
    </citation>
    <scope>NUCLEOTIDE SEQUENCE [LARGE SCALE GENOMIC DNA]</scope>
    <source>
        <strain evidence="1 2">OR37</strain>
    </source>
</reference>